<dbReference type="InterPro" id="IPR002654">
    <property type="entry name" value="Glyco_trans_25"/>
</dbReference>
<dbReference type="AlphaFoldDB" id="A0A4P7B351"/>
<name>A0A4P7B351_ACIHA</name>
<dbReference type="Pfam" id="PF01755">
    <property type="entry name" value="Glyco_transf_25"/>
    <property type="match status" value="1"/>
</dbReference>
<gene>
    <name evidence="2" type="ORF">AHTJR_02865</name>
</gene>
<dbReference type="Proteomes" id="UP000294395">
    <property type="component" value="Chromosome"/>
</dbReference>
<sequence>MVKISFYLINLDSSHERLQKADIELKKQQVEYTRISAVDGRKLELASYEGYESKKAHAFTGRDLIGAEIGCYLSHKKAIEAFLSSDAEYGVVLEDDLKLSFDFHQKISEIIQWLEQNNKKEWDVINLGAKKKKLTSKLAQFDQYELLHAYYFPILAIGLIWSRHGAQEFLNRISDQSIYMPIDVELQSWLSKNGKGLSVYPALVLQNGSESDIDAGTVLKQGKSLRSDKFFPRQKRMWINKWNAFKKRLER</sequence>
<keyword evidence="2" id="KW-0808">Transferase</keyword>
<protein>
    <submittedName>
        <fullName evidence="2">Glycosyltransferase family 25 protein</fullName>
    </submittedName>
</protein>
<dbReference type="EMBL" id="CP038009">
    <property type="protein sequence ID" value="QBQ15283.1"/>
    <property type="molecule type" value="Genomic_DNA"/>
</dbReference>
<dbReference type="CDD" id="cd06532">
    <property type="entry name" value="Glyco_transf_25"/>
    <property type="match status" value="1"/>
</dbReference>
<dbReference type="GO" id="GO:0016740">
    <property type="term" value="F:transferase activity"/>
    <property type="evidence" value="ECO:0007669"/>
    <property type="project" value="UniProtKB-KW"/>
</dbReference>
<feature type="domain" description="Glycosyl transferase family 25" evidence="1">
    <location>
        <begin position="5"/>
        <end position="135"/>
    </location>
</feature>
<evidence type="ECO:0000259" key="1">
    <source>
        <dbReference type="Pfam" id="PF01755"/>
    </source>
</evidence>
<accession>A0A4P7B351</accession>
<reference evidence="2 3" key="1">
    <citation type="submission" date="2019-03" db="EMBL/GenBank/DDBJ databases">
        <title>Complete genome sequence of two outbreak-associated Acinetobacter haemolyticus strains.</title>
        <authorList>
            <person name="Bai L."/>
            <person name="Zhang S.-C."/>
            <person name="Deng Y."/>
            <person name="Song C.-C."/>
            <person name="Kang G.-B."/>
            <person name="Dong Y."/>
            <person name="Wang Y."/>
            <person name="Gao F."/>
            <person name="Huang H."/>
        </authorList>
    </citation>
    <scope>NUCLEOTIDE SEQUENCE [LARGE SCALE GENOMIC DNA]</scope>
    <source>
        <strain evidence="2 3">TJR01</strain>
    </source>
</reference>
<proteinExistence type="predicted"/>
<evidence type="ECO:0000313" key="2">
    <source>
        <dbReference type="EMBL" id="QBQ15283.1"/>
    </source>
</evidence>
<organism evidence="2 3">
    <name type="scientific">Acinetobacter haemolyticus</name>
    <dbReference type="NCBI Taxonomy" id="29430"/>
    <lineage>
        <taxon>Bacteria</taxon>
        <taxon>Pseudomonadati</taxon>
        <taxon>Pseudomonadota</taxon>
        <taxon>Gammaproteobacteria</taxon>
        <taxon>Moraxellales</taxon>
        <taxon>Moraxellaceae</taxon>
        <taxon>Acinetobacter</taxon>
    </lineage>
</organism>
<evidence type="ECO:0000313" key="3">
    <source>
        <dbReference type="Proteomes" id="UP000294395"/>
    </source>
</evidence>